<comment type="function">
    <text evidence="11 12">Key component of the proton channel; it plays a direct role in the translocation of protons across the membrane.</text>
</comment>
<dbReference type="SUPFAM" id="SSF81336">
    <property type="entry name" value="F1F0 ATP synthase subunit A"/>
    <property type="match status" value="1"/>
</dbReference>
<name>A0A852YKE2_9MICO</name>
<dbReference type="EMBL" id="JACBZY010000001">
    <property type="protein sequence ID" value="NYG99658.1"/>
    <property type="molecule type" value="Genomic_DNA"/>
</dbReference>
<evidence type="ECO:0000313" key="13">
    <source>
        <dbReference type="EMBL" id="NYG99658.1"/>
    </source>
</evidence>
<evidence type="ECO:0000256" key="11">
    <source>
        <dbReference type="HAMAP-Rule" id="MF_01393"/>
    </source>
</evidence>
<comment type="caution">
    <text evidence="13">The sequence shown here is derived from an EMBL/GenBank/DDBJ whole genome shotgun (WGS) entry which is preliminary data.</text>
</comment>
<accession>A0A852YKE2</accession>
<dbReference type="InterPro" id="IPR000568">
    <property type="entry name" value="ATP_synth_F0_asu"/>
</dbReference>
<keyword evidence="10 11" id="KW-0066">ATP synthesis</keyword>
<keyword evidence="5 11" id="KW-0812">Transmembrane</keyword>
<keyword evidence="6 11" id="KW-0375">Hydrogen ion transport</keyword>
<proteinExistence type="inferred from homology"/>
<evidence type="ECO:0000256" key="10">
    <source>
        <dbReference type="ARBA" id="ARBA00023310"/>
    </source>
</evidence>
<evidence type="ECO:0000256" key="5">
    <source>
        <dbReference type="ARBA" id="ARBA00022692"/>
    </source>
</evidence>
<evidence type="ECO:0000256" key="1">
    <source>
        <dbReference type="ARBA" id="ARBA00004141"/>
    </source>
</evidence>
<dbReference type="HAMAP" id="MF_01393">
    <property type="entry name" value="ATP_synth_a_bact"/>
    <property type="match status" value="1"/>
</dbReference>
<dbReference type="PRINTS" id="PR00123">
    <property type="entry name" value="ATPASEA"/>
</dbReference>
<evidence type="ECO:0000256" key="9">
    <source>
        <dbReference type="ARBA" id="ARBA00023136"/>
    </source>
</evidence>
<evidence type="ECO:0000313" key="14">
    <source>
        <dbReference type="Proteomes" id="UP000553888"/>
    </source>
</evidence>
<evidence type="ECO:0000256" key="2">
    <source>
        <dbReference type="ARBA" id="ARBA00006810"/>
    </source>
</evidence>
<keyword evidence="3 11" id="KW-0813">Transport</keyword>
<comment type="subcellular location">
    <subcellularLocation>
        <location evidence="11 12">Cell membrane</location>
        <topology evidence="11 12">Multi-pass membrane protein</topology>
    </subcellularLocation>
    <subcellularLocation>
        <location evidence="1">Membrane</location>
        <topology evidence="1">Multi-pass membrane protein</topology>
    </subcellularLocation>
</comment>
<feature type="transmembrane region" description="Helical" evidence="11">
    <location>
        <begin position="212"/>
        <end position="233"/>
    </location>
</feature>
<dbReference type="InterPro" id="IPR035908">
    <property type="entry name" value="F0_ATP_A_sf"/>
</dbReference>
<feature type="transmembrane region" description="Helical" evidence="11">
    <location>
        <begin position="38"/>
        <end position="56"/>
    </location>
</feature>
<dbReference type="GO" id="GO:0045259">
    <property type="term" value="C:proton-transporting ATP synthase complex"/>
    <property type="evidence" value="ECO:0007669"/>
    <property type="project" value="UniProtKB-KW"/>
</dbReference>
<dbReference type="InterPro" id="IPR045083">
    <property type="entry name" value="ATP_synth_F0_asu_bact/mt"/>
</dbReference>
<evidence type="ECO:0000256" key="7">
    <source>
        <dbReference type="ARBA" id="ARBA00022989"/>
    </source>
</evidence>
<organism evidence="13 14">
    <name type="scientific">Schumannella luteola</name>
    <dbReference type="NCBI Taxonomy" id="472059"/>
    <lineage>
        <taxon>Bacteria</taxon>
        <taxon>Bacillati</taxon>
        <taxon>Actinomycetota</taxon>
        <taxon>Actinomycetes</taxon>
        <taxon>Micrococcales</taxon>
        <taxon>Microbacteriaceae</taxon>
        <taxon>Schumannella</taxon>
    </lineage>
</organism>
<feature type="transmembrane region" description="Helical" evidence="11">
    <location>
        <begin position="124"/>
        <end position="145"/>
    </location>
</feature>
<feature type="transmembrane region" description="Helical" evidence="11">
    <location>
        <begin position="239"/>
        <end position="261"/>
    </location>
</feature>
<dbReference type="PANTHER" id="PTHR11410">
    <property type="entry name" value="ATP SYNTHASE SUBUNIT A"/>
    <property type="match status" value="1"/>
</dbReference>
<gene>
    <name evidence="11" type="primary">atpB</name>
    <name evidence="13" type="ORF">BJ979_002284</name>
</gene>
<keyword evidence="14" id="KW-1185">Reference proteome</keyword>
<feature type="transmembrane region" description="Helical" evidence="11">
    <location>
        <begin position="157"/>
        <end position="180"/>
    </location>
</feature>
<keyword evidence="7 11" id="KW-1133">Transmembrane helix</keyword>
<comment type="similarity">
    <text evidence="2 11 12">Belongs to the ATPase A chain family.</text>
</comment>
<evidence type="ECO:0000256" key="6">
    <source>
        <dbReference type="ARBA" id="ARBA00022781"/>
    </source>
</evidence>
<dbReference type="PANTHER" id="PTHR11410:SF0">
    <property type="entry name" value="ATP SYNTHASE SUBUNIT A"/>
    <property type="match status" value="1"/>
</dbReference>
<dbReference type="RefSeq" id="WP_343046681.1">
    <property type="nucleotide sequence ID" value="NZ_JACBZY010000001.1"/>
</dbReference>
<sequence>MLPSATDDGGDSFHGPSLDEFFPQAVLFEGTPFELNRIMLIRLLVMVVIVLLFWLGTRRMKVVPSRFQAGLEFLLGFVRNNIIIETLGEKDGKRFMPILMSIFFLVLGLNLTGVIPFLNIAGSSVVGLPLVLAVVAWILFIYAGIRKHPGAFFKNSLFPSGVPWPLYIIVTPIELISTFILRPVTLAIRLLMNMVAGHMLLVLCFSATQFFLFSLGGAWGLFSVGTFAFGFAFTLFELLVAALQAYVFTLLTAVYIQLALADEH</sequence>
<reference evidence="13 14" key="1">
    <citation type="submission" date="2020-07" db="EMBL/GenBank/DDBJ databases">
        <title>Sequencing the genomes of 1000 actinobacteria strains.</title>
        <authorList>
            <person name="Klenk H.-P."/>
        </authorList>
    </citation>
    <scope>NUCLEOTIDE SEQUENCE [LARGE SCALE GENOMIC DNA]</scope>
    <source>
        <strain evidence="13 14">DSM 23141</strain>
    </source>
</reference>
<keyword evidence="11" id="KW-1003">Cell membrane</keyword>
<dbReference type="GO" id="GO:0005886">
    <property type="term" value="C:plasma membrane"/>
    <property type="evidence" value="ECO:0007669"/>
    <property type="project" value="UniProtKB-SubCell"/>
</dbReference>
<evidence type="ECO:0000256" key="12">
    <source>
        <dbReference type="RuleBase" id="RU000483"/>
    </source>
</evidence>
<dbReference type="AlphaFoldDB" id="A0A852YKE2"/>
<keyword evidence="9 11" id="KW-0472">Membrane</keyword>
<feature type="transmembrane region" description="Helical" evidence="11">
    <location>
        <begin position="98"/>
        <end position="118"/>
    </location>
</feature>
<keyword evidence="8 11" id="KW-0406">Ion transport</keyword>
<dbReference type="Proteomes" id="UP000553888">
    <property type="component" value="Unassembled WGS sequence"/>
</dbReference>
<dbReference type="Gene3D" id="1.20.120.220">
    <property type="entry name" value="ATP synthase, F0 complex, subunit A"/>
    <property type="match status" value="1"/>
</dbReference>
<dbReference type="NCBIfam" id="TIGR01131">
    <property type="entry name" value="ATP_synt_6_or_A"/>
    <property type="match status" value="1"/>
</dbReference>
<dbReference type="GO" id="GO:0046933">
    <property type="term" value="F:proton-transporting ATP synthase activity, rotational mechanism"/>
    <property type="evidence" value="ECO:0007669"/>
    <property type="project" value="UniProtKB-UniRule"/>
</dbReference>
<evidence type="ECO:0000256" key="4">
    <source>
        <dbReference type="ARBA" id="ARBA00022547"/>
    </source>
</evidence>
<protein>
    <recommendedName>
        <fullName evidence="11 12">ATP synthase subunit a</fullName>
    </recommendedName>
    <alternativeName>
        <fullName evidence="11">ATP synthase F0 sector subunit a</fullName>
    </alternativeName>
    <alternativeName>
        <fullName evidence="11">F-ATPase subunit 6</fullName>
    </alternativeName>
</protein>
<keyword evidence="4 11" id="KW-0138">CF(0)</keyword>
<dbReference type="Pfam" id="PF00119">
    <property type="entry name" value="ATP-synt_A"/>
    <property type="match status" value="1"/>
</dbReference>
<evidence type="ECO:0000256" key="8">
    <source>
        <dbReference type="ARBA" id="ARBA00023065"/>
    </source>
</evidence>
<feature type="transmembrane region" description="Helical" evidence="11">
    <location>
        <begin position="186"/>
        <end position="205"/>
    </location>
</feature>
<evidence type="ECO:0000256" key="3">
    <source>
        <dbReference type="ARBA" id="ARBA00022448"/>
    </source>
</evidence>
<dbReference type="CDD" id="cd00310">
    <property type="entry name" value="ATP-synt_Fo_a_6"/>
    <property type="match status" value="1"/>
</dbReference>